<feature type="region of interest" description="Disordered" evidence="1">
    <location>
        <begin position="21"/>
        <end position="76"/>
    </location>
</feature>
<reference evidence="3 4" key="1">
    <citation type="journal article" date="2020" name="IScience">
        <title>Genome Sequencing of the Endangered Kingdonia uniflora (Circaeasteraceae, Ranunculales) Reveals Potential Mechanisms of Evolutionary Specialization.</title>
        <authorList>
            <person name="Sun Y."/>
            <person name="Deng T."/>
            <person name="Zhang A."/>
            <person name="Moore M.J."/>
            <person name="Landis J.B."/>
            <person name="Lin N."/>
            <person name="Zhang H."/>
            <person name="Zhang X."/>
            <person name="Huang J."/>
            <person name="Zhang X."/>
            <person name="Sun H."/>
            <person name="Wang H."/>
        </authorList>
    </citation>
    <scope>NUCLEOTIDE SEQUENCE [LARGE SCALE GENOMIC DNA]</scope>
    <source>
        <strain evidence="3">TB1705</strain>
        <tissue evidence="3">Leaf</tissue>
    </source>
</reference>
<feature type="region of interest" description="Disordered" evidence="1">
    <location>
        <begin position="654"/>
        <end position="690"/>
    </location>
</feature>
<name>A0A7J7NV15_9MAGN</name>
<feature type="domain" description="PCI" evidence="2">
    <location>
        <begin position="859"/>
        <end position="1043"/>
    </location>
</feature>
<feature type="compositionally biased region" description="Low complexity" evidence="1">
    <location>
        <begin position="66"/>
        <end position="76"/>
    </location>
</feature>
<organism evidence="3 4">
    <name type="scientific">Kingdonia uniflora</name>
    <dbReference type="NCBI Taxonomy" id="39325"/>
    <lineage>
        <taxon>Eukaryota</taxon>
        <taxon>Viridiplantae</taxon>
        <taxon>Streptophyta</taxon>
        <taxon>Embryophyta</taxon>
        <taxon>Tracheophyta</taxon>
        <taxon>Spermatophyta</taxon>
        <taxon>Magnoliopsida</taxon>
        <taxon>Ranunculales</taxon>
        <taxon>Circaeasteraceae</taxon>
        <taxon>Kingdonia</taxon>
    </lineage>
</organism>
<feature type="region of interest" description="Disordered" evidence="1">
    <location>
        <begin position="283"/>
        <end position="325"/>
    </location>
</feature>
<feature type="region of interest" description="Disordered" evidence="1">
    <location>
        <begin position="345"/>
        <end position="402"/>
    </location>
</feature>
<dbReference type="InterPro" id="IPR045107">
    <property type="entry name" value="SAC3/GANP/THP3"/>
</dbReference>
<accession>A0A7J7NV15</accession>
<dbReference type="InterPro" id="IPR005062">
    <property type="entry name" value="SAC3/GANP/THP3_conserved"/>
</dbReference>
<dbReference type="GO" id="GO:0005634">
    <property type="term" value="C:nucleus"/>
    <property type="evidence" value="ECO:0007669"/>
    <property type="project" value="TreeGrafter"/>
</dbReference>
<feature type="region of interest" description="Disordered" evidence="1">
    <location>
        <begin position="100"/>
        <end position="140"/>
    </location>
</feature>
<proteinExistence type="predicted"/>
<dbReference type="InterPro" id="IPR000717">
    <property type="entry name" value="PCI_dom"/>
</dbReference>
<feature type="compositionally biased region" description="Polar residues" evidence="1">
    <location>
        <begin position="21"/>
        <end position="33"/>
    </location>
</feature>
<dbReference type="Pfam" id="PF03399">
    <property type="entry name" value="SAC3_GANP"/>
    <property type="match status" value="1"/>
</dbReference>
<feature type="compositionally biased region" description="Polar residues" evidence="1">
    <location>
        <begin position="345"/>
        <end position="380"/>
    </location>
</feature>
<evidence type="ECO:0000313" key="3">
    <source>
        <dbReference type="EMBL" id="KAF6171041.1"/>
    </source>
</evidence>
<feature type="compositionally biased region" description="Polar residues" evidence="1">
    <location>
        <begin position="52"/>
        <end position="64"/>
    </location>
</feature>
<evidence type="ECO:0000256" key="1">
    <source>
        <dbReference type="SAM" id="MobiDB-lite"/>
    </source>
</evidence>
<dbReference type="OrthoDB" id="199574at2759"/>
<sequence length="1062" mass="117212">MFSTAGSKPVSWTMHRTDNISTENGVLSNSSFHQDQRTDPLSRDAQDGRNAVGSSSLGATNGPQEYTGYSSYPSSSDPYGYGNTGYQGYYYGYQQQNNGLNSQSVGTQQQTNSSYSQPVGIQQQTSSSYPAQVGTQQQVNSSYAQPMGTYQNTGAPYQPLTSFPNSGSYAGSTSYSSTYYNNGDYQTTGGYTSSSSYNNPTNSWNDESYAAYTSHQYSSYTSSDSNCGRSSTTTTTETPLSYEQQYKQWADYYGQNTSDVSCAPGTENTTASTLNYQIPGVTSGYPVLESQPPPPGTTTSFRSESSSLVLPPPPPLPQASAATSDTHNAYWRHEAPLVQNHNATQTPSYAQTPSYGQNHNASHIPSYSQTPSYGQTSSYFQKPLDPNPAPYDYSQETKKTTPSQLPHYQFSAMPQVPHNYQSATATHQVPQSYQLPLQTAPSFDTRQVSKLQIPINPRIASNSALGVANTDKDGSTTNASIRPAYISVAVTESNNQIPSHGAGDSMLKPGMFPASLRAYVERALARCKSDTQKAACQNILKEIITKASTDGTLFTRDWDVEPLFSLPTVDAVNMNLQTSSIASSLSKYKRSPSRRTKSRWEPLPEEKLTEKLASIQHVSGRDFNWNLIKERDRTVASGKFESKEDVWCSAKVSHSKKQTPSKNFQRPAKKTRVGDTAVENGNASSDSDKEQGLAAYYSGALTLANSPEEKKRREDRCKRFEKGHKQRAEIKHFKPKAAEGSNLYTRRADAVVLSKSFESDSGSRAVEDIDWDSLTVRGTCQEIEKRYLRLTSAPDPATVRPEDILEKALLMVHSSTKNYSYKCDQLKSIRQDLTVQRIHNELTVKVYETHARLALEAGDLPEFNQCQSQLKTLYAEGIKGCRMEFYAYSLLCVILHSNNNRDLLSSMARLSDEAKKNEAVKHALAVRTAVTSGNYVLFFRLYKTSPNLGICLMDLYVEKMRFEAVKCISRSYRPTAPLSFIAQVLGFSPTAEGSEERDSANGLEECEEWLKLHGACLIMDNSGDMQLDTKASSSSLYMPEPEDAVAHGDTNLAVNDFFTRTS</sequence>
<dbReference type="PROSITE" id="PS50250">
    <property type="entry name" value="PCI"/>
    <property type="match status" value="1"/>
</dbReference>
<dbReference type="PANTHER" id="PTHR12436:SF4">
    <property type="entry name" value="LEUKOCYTE RECEPTOR CLUSTER MEMBER 8"/>
    <property type="match status" value="1"/>
</dbReference>
<dbReference type="FunFam" id="1.25.40.990:FF:000005">
    <property type="entry name" value="Putative SAC3/GANP family protein"/>
    <property type="match status" value="1"/>
</dbReference>
<keyword evidence="4" id="KW-1185">Reference proteome</keyword>
<dbReference type="EMBL" id="JACGCM010000544">
    <property type="protein sequence ID" value="KAF6171041.1"/>
    <property type="molecule type" value="Genomic_DNA"/>
</dbReference>
<dbReference type="AlphaFoldDB" id="A0A7J7NV15"/>
<evidence type="ECO:0000313" key="4">
    <source>
        <dbReference type="Proteomes" id="UP000541444"/>
    </source>
</evidence>
<comment type="caution">
    <text evidence="3">The sequence shown here is derived from an EMBL/GenBank/DDBJ whole genome shotgun (WGS) entry which is preliminary data.</text>
</comment>
<gene>
    <name evidence="3" type="ORF">GIB67_014621</name>
</gene>
<evidence type="ECO:0000259" key="2">
    <source>
        <dbReference type="PROSITE" id="PS50250"/>
    </source>
</evidence>
<dbReference type="PANTHER" id="PTHR12436">
    <property type="entry name" value="80 KDA MCM3-ASSOCIATED PROTEIN"/>
    <property type="match status" value="1"/>
</dbReference>
<dbReference type="Gene3D" id="1.25.40.990">
    <property type="match status" value="1"/>
</dbReference>
<dbReference type="Proteomes" id="UP000541444">
    <property type="component" value="Unassembled WGS sequence"/>
</dbReference>
<protein>
    <recommendedName>
        <fullName evidence="2">PCI domain-containing protein</fullName>
    </recommendedName>
</protein>
<feature type="compositionally biased region" description="Basic and acidic residues" evidence="1">
    <location>
        <begin position="34"/>
        <end position="47"/>
    </location>
</feature>
<feature type="region of interest" description="Disordered" evidence="1">
    <location>
        <begin position="220"/>
        <end position="239"/>
    </location>
</feature>